<dbReference type="SMART" id="SM00530">
    <property type="entry name" value="HTH_XRE"/>
    <property type="match status" value="1"/>
</dbReference>
<dbReference type="RefSeq" id="WP_122964377.1">
    <property type="nucleotide sequence ID" value="NZ_BJMH01000008.1"/>
</dbReference>
<dbReference type="CDD" id="cd00093">
    <property type="entry name" value="HTH_XRE"/>
    <property type="match status" value="1"/>
</dbReference>
<dbReference type="InterPro" id="IPR011051">
    <property type="entry name" value="RmlC_Cupin_sf"/>
</dbReference>
<dbReference type="STRING" id="54914.AV540_23900"/>
<dbReference type="PROSITE" id="PS50943">
    <property type="entry name" value="HTH_CROC1"/>
    <property type="match status" value="1"/>
</dbReference>
<dbReference type="PANTHER" id="PTHR46797:SF25">
    <property type="entry name" value="TRANSCRIPTIONAL REGULATOR"/>
    <property type="match status" value="1"/>
</dbReference>
<evidence type="ECO:0000259" key="2">
    <source>
        <dbReference type="PROSITE" id="PS50943"/>
    </source>
</evidence>
<keyword evidence="1 3" id="KW-0238">DNA-binding</keyword>
<dbReference type="InterPro" id="IPR013096">
    <property type="entry name" value="Cupin_2"/>
</dbReference>
<protein>
    <submittedName>
        <fullName evidence="3">DNA-binding protein</fullName>
    </submittedName>
</protein>
<accession>A0A4Y3PDM0</accession>
<feature type="domain" description="HTH cro/C1-type" evidence="2">
    <location>
        <begin position="9"/>
        <end position="63"/>
    </location>
</feature>
<name>A0A4Y3PDM0_BREPA</name>
<dbReference type="Pfam" id="PF07883">
    <property type="entry name" value="Cupin_2"/>
    <property type="match status" value="1"/>
</dbReference>
<proteinExistence type="predicted"/>
<dbReference type="GO" id="GO:0005829">
    <property type="term" value="C:cytosol"/>
    <property type="evidence" value="ECO:0007669"/>
    <property type="project" value="TreeGrafter"/>
</dbReference>
<dbReference type="Pfam" id="PF01381">
    <property type="entry name" value="HTH_3"/>
    <property type="match status" value="1"/>
</dbReference>
<dbReference type="AlphaFoldDB" id="A0A4Y3PDM0"/>
<evidence type="ECO:0000313" key="3">
    <source>
        <dbReference type="EMBL" id="GEB32522.1"/>
    </source>
</evidence>
<dbReference type="GO" id="GO:0003700">
    <property type="term" value="F:DNA-binding transcription factor activity"/>
    <property type="evidence" value="ECO:0007669"/>
    <property type="project" value="TreeGrafter"/>
</dbReference>
<dbReference type="InterPro" id="IPR014710">
    <property type="entry name" value="RmlC-like_jellyroll"/>
</dbReference>
<gene>
    <name evidence="3" type="ORF">BPA01_21020</name>
</gene>
<evidence type="ECO:0000313" key="4">
    <source>
        <dbReference type="Proteomes" id="UP000316882"/>
    </source>
</evidence>
<organism evidence="3 4">
    <name type="scientific">Brevibacillus parabrevis</name>
    <dbReference type="NCBI Taxonomy" id="54914"/>
    <lineage>
        <taxon>Bacteria</taxon>
        <taxon>Bacillati</taxon>
        <taxon>Bacillota</taxon>
        <taxon>Bacilli</taxon>
        <taxon>Bacillales</taxon>
        <taxon>Paenibacillaceae</taxon>
        <taxon>Brevibacillus</taxon>
    </lineage>
</organism>
<dbReference type="PANTHER" id="PTHR46797">
    <property type="entry name" value="HTH-TYPE TRANSCRIPTIONAL REGULATOR"/>
    <property type="match status" value="1"/>
</dbReference>
<dbReference type="Gene3D" id="1.10.260.40">
    <property type="entry name" value="lambda repressor-like DNA-binding domains"/>
    <property type="match status" value="1"/>
</dbReference>
<reference evidence="3 4" key="1">
    <citation type="submission" date="2019-06" db="EMBL/GenBank/DDBJ databases">
        <title>Whole genome shotgun sequence of Brevibacillus parabrevis NBRC 12334.</title>
        <authorList>
            <person name="Hosoyama A."/>
            <person name="Uohara A."/>
            <person name="Ohji S."/>
            <person name="Ichikawa N."/>
        </authorList>
    </citation>
    <scope>NUCLEOTIDE SEQUENCE [LARGE SCALE GENOMIC DNA]</scope>
    <source>
        <strain evidence="3 4">NBRC 12334</strain>
    </source>
</reference>
<keyword evidence="4" id="KW-1185">Reference proteome</keyword>
<dbReference type="SUPFAM" id="SSF51182">
    <property type="entry name" value="RmlC-like cupins"/>
    <property type="match status" value="1"/>
</dbReference>
<dbReference type="GO" id="GO:0003677">
    <property type="term" value="F:DNA binding"/>
    <property type="evidence" value="ECO:0007669"/>
    <property type="project" value="UniProtKB-KW"/>
</dbReference>
<dbReference type="InterPro" id="IPR010982">
    <property type="entry name" value="Lambda_DNA-bd_dom_sf"/>
</dbReference>
<dbReference type="Gene3D" id="2.60.120.10">
    <property type="entry name" value="Jelly Rolls"/>
    <property type="match status" value="1"/>
</dbReference>
<evidence type="ECO:0000256" key="1">
    <source>
        <dbReference type="ARBA" id="ARBA00023125"/>
    </source>
</evidence>
<dbReference type="CDD" id="cd02209">
    <property type="entry name" value="cupin_XRE_C"/>
    <property type="match status" value="1"/>
</dbReference>
<comment type="caution">
    <text evidence="3">The sequence shown here is derived from an EMBL/GenBank/DDBJ whole genome shotgun (WGS) entry which is preliminary data.</text>
</comment>
<dbReference type="SUPFAM" id="SSF47413">
    <property type="entry name" value="lambda repressor-like DNA-binding domains"/>
    <property type="match status" value="1"/>
</dbReference>
<dbReference type="InterPro" id="IPR001387">
    <property type="entry name" value="Cro/C1-type_HTH"/>
</dbReference>
<dbReference type="InterPro" id="IPR050807">
    <property type="entry name" value="TransReg_Diox_bact_type"/>
</dbReference>
<dbReference type="EMBL" id="BJMH01000008">
    <property type="protein sequence ID" value="GEB32522.1"/>
    <property type="molecule type" value="Genomic_DNA"/>
</dbReference>
<sequence length="184" mass="20489">MKPTIGVLIKSLRLGKKKTLKQISEKTELSISFLSQVERGKSSITLESLKKISEALEVSPSYFFSEKPSAQSDRVRRGGQKPAMPSGFPFVYEDLSGDLANRLLEPILVTLQPHEDSGTPFVHKGQEFVYVLEGVLTLLLGEEEHDLHPGDSIHMDSTTPHNWLNRTGEVVRFLCVNSAAEKDQ</sequence>
<dbReference type="Proteomes" id="UP000316882">
    <property type="component" value="Unassembled WGS sequence"/>
</dbReference>